<organism evidence="1 2">
    <name type="scientific">Desulfonema magnum</name>
    <dbReference type="NCBI Taxonomy" id="45655"/>
    <lineage>
        <taxon>Bacteria</taxon>
        <taxon>Pseudomonadati</taxon>
        <taxon>Thermodesulfobacteriota</taxon>
        <taxon>Desulfobacteria</taxon>
        <taxon>Desulfobacterales</taxon>
        <taxon>Desulfococcaceae</taxon>
        <taxon>Desulfonema</taxon>
    </lineage>
</organism>
<dbReference type="Proteomes" id="UP000663722">
    <property type="component" value="Chromosome"/>
</dbReference>
<gene>
    <name evidence="1" type="ORF">dnm_019280</name>
</gene>
<name>A0A975BIB4_9BACT</name>
<evidence type="ECO:0000313" key="1">
    <source>
        <dbReference type="EMBL" id="QTA85911.1"/>
    </source>
</evidence>
<evidence type="ECO:0000313" key="2">
    <source>
        <dbReference type="Proteomes" id="UP000663722"/>
    </source>
</evidence>
<dbReference type="EMBL" id="CP061800">
    <property type="protein sequence ID" value="QTA85911.1"/>
    <property type="molecule type" value="Genomic_DNA"/>
</dbReference>
<reference evidence="1" key="1">
    <citation type="journal article" date="2021" name="Microb. Physiol.">
        <title>Proteogenomic Insights into the Physiology of Marine, Sulfate-Reducing, Filamentous Desulfonema limicola and Desulfonema magnum.</title>
        <authorList>
            <person name="Schnaars V."/>
            <person name="Wohlbrand L."/>
            <person name="Scheve S."/>
            <person name="Hinrichs C."/>
            <person name="Reinhardt R."/>
            <person name="Rabus R."/>
        </authorList>
    </citation>
    <scope>NUCLEOTIDE SEQUENCE</scope>
    <source>
        <strain evidence="1">4be13</strain>
    </source>
</reference>
<sequence>MRGTKTGSAFSEPWKHFHHPILFLSAVRKIFNFRMMHFGKM</sequence>
<protein>
    <submittedName>
        <fullName evidence="1">Uncharacterized protein</fullName>
    </submittedName>
</protein>
<dbReference type="AlphaFoldDB" id="A0A975BIB4"/>
<keyword evidence="2" id="KW-1185">Reference proteome</keyword>
<accession>A0A975BIB4</accession>
<dbReference type="KEGG" id="dmm:dnm_019280"/>
<proteinExistence type="predicted"/>